<sequence length="79" mass="9201">MSKRATGRLIARLFLDERLSDRKLLVARESEGREGPLESDGTTRLSRWREETQLKPGMHLETRFWSDLELDLGGFKLQN</sequence>
<protein>
    <submittedName>
        <fullName evidence="1">Uncharacterized protein</fullName>
    </submittedName>
</protein>
<accession>A0A218XVC3</accession>
<dbReference type="Proteomes" id="UP000197138">
    <property type="component" value="Unassembled WGS sequence"/>
</dbReference>
<dbReference type="AlphaFoldDB" id="A0A218XVC3"/>
<organism evidence="1 2">
    <name type="scientific">Punica granatum</name>
    <name type="common">Pomegranate</name>
    <dbReference type="NCBI Taxonomy" id="22663"/>
    <lineage>
        <taxon>Eukaryota</taxon>
        <taxon>Viridiplantae</taxon>
        <taxon>Streptophyta</taxon>
        <taxon>Embryophyta</taxon>
        <taxon>Tracheophyta</taxon>
        <taxon>Spermatophyta</taxon>
        <taxon>Magnoliopsida</taxon>
        <taxon>eudicotyledons</taxon>
        <taxon>Gunneridae</taxon>
        <taxon>Pentapetalae</taxon>
        <taxon>rosids</taxon>
        <taxon>malvids</taxon>
        <taxon>Myrtales</taxon>
        <taxon>Lythraceae</taxon>
        <taxon>Punica</taxon>
    </lineage>
</organism>
<reference evidence="2" key="1">
    <citation type="journal article" date="2017" name="Plant J.">
        <title>The pomegranate (Punica granatum L.) genome and the genomics of punicalagin biosynthesis.</title>
        <authorList>
            <person name="Qin G."/>
            <person name="Xu C."/>
            <person name="Ming R."/>
            <person name="Tang H."/>
            <person name="Guyot R."/>
            <person name="Kramer E.M."/>
            <person name="Hu Y."/>
            <person name="Yi X."/>
            <person name="Qi Y."/>
            <person name="Xu X."/>
            <person name="Gao Z."/>
            <person name="Pan H."/>
            <person name="Jian J."/>
            <person name="Tian Y."/>
            <person name="Yue Z."/>
            <person name="Xu Y."/>
        </authorList>
    </citation>
    <scope>NUCLEOTIDE SEQUENCE [LARGE SCALE GENOMIC DNA]</scope>
    <source>
        <strain evidence="2">cv. Dabenzi</strain>
    </source>
</reference>
<dbReference type="EMBL" id="MTKT01000676">
    <property type="protein sequence ID" value="OWM89115.1"/>
    <property type="molecule type" value="Genomic_DNA"/>
</dbReference>
<comment type="caution">
    <text evidence="1">The sequence shown here is derived from an EMBL/GenBank/DDBJ whole genome shotgun (WGS) entry which is preliminary data.</text>
</comment>
<name>A0A218XVC3_PUNGR</name>
<evidence type="ECO:0000313" key="2">
    <source>
        <dbReference type="Proteomes" id="UP000197138"/>
    </source>
</evidence>
<evidence type="ECO:0000313" key="1">
    <source>
        <dbReference type="EMBL" id="OWM89115.1"/>
    </source>
</evidence>
<proteinExistence type="predicted"/>
<gene>
    <name evidence="1" type="ORF">CDL15_Pgr026278</name>
</gene>